<dbReference type="OrthoDB" id="3680625at2"/>
<protein>
    <submittedName>
        <fullName evidence="2">Transcriptional regulator</fullName>
    </submittedName>
</protein>
<accession>A0A263D6X7</accession>
<dbReference type="EMBL" id="NKYE01000002">
    <property type="protein sequence ID" value="OZM74272.1"/>
    <property type="molecule type" value="Genomic_DNA"/>
</dbReference>
<keyword evidence="3" id="KW-1185">Reference proteome</keyword>
<evidence type="ECO:0000313" key="2">
    <source>
        <dbReference type="EMBL" id="OZM74272.1"/>
    </source>
</evidence>
<feature type="region of interest" description="Disordered" evidence="1">
    <location>
        <begin position="109"/>
        <end position="156"/>
    </location>
</feature>
<sequence>MSSGASRRGPMSESVVERNRQQQVEWYGEPLSERLGRLLERLDLPQAGLSYLLGLPAPALSQLMSGNRARIGDEAVFSRLRAIEDLLGDPDFERMPSARVDELLATIRSGSGEPRATASDPGDADAGPLDRRAPDADAEPVPAAPPVPQQLPGDPVGTIQALLREVASAAELEAAAATLDQRFPELAEFLRVYGTGRAGDARAHLARTLGS</sequence>
<organism evidence="2 3">
    <name type="scientific">Amycolatopsis antarctica</name>
    <dbReference type="NCBI Taxonomy" id="1854586"/>
    <lineage>
        <taxon>Bacteria</taxon>
        <taxon>Bacillati</taxon>
        <taxon>Actinomycetota</taxon>
        <taxon>Actinomycetes</taxon>
        <taxon>Pseudonocardiales</taxon>
        <taxon>Pseudonocardiaceae</taxon>
        <taxon>Amycolatopsis</taxon>
    </lineage>
</organism>
<evidence type="ECO:0000256" key="1">
    <source>
        <dbReference type="SAM" id="MobiDB-lite"/>
    </source>
</evidence>
<proteinExistence type="predicted"/>
<dbReference type="AlphaFoldDB" id="A0A263D6X7"/>
<feature type="region of interest" description="Disordered" evidence="1">
    <location>
        <begin position="1"/>
        <end position="22"/>
    </location>
</feature>
<name>A0A263D6X7_9PSEU</name>
<reference evidence="2 3" key="1">
    <citation type="submission" date="2017-07" db="EMBL/GenBank/DDBJ databases">
        <title>Amycolatopsis antarcticus sp. nov., isolated from the surface of an Antarcticus brown macroalga.</title>
        <authorList>
            <person name="Wang J."/>
            <person name="Leiva S."/>
            <person name="Huang J."/>
            <person name="Huang Y."/>
        </authorList>
    </citation>
    <scope>NUCLEOTIDE SEQUENCE [LARGE SCALE GENOMIC DNA]</scope>
    <source>
        <strain evidence="2 3">AU-G6</strain>
    </source>
</reference>
<dbReference type="InParanoid" id="A0A263D6X7"/>
<comment type="caution">
    <text evidence="2">The sequence shown here is derived from an EMBL/GenBank/DDBJ whole genome shotgun (WGS) entry which is preliminary data.</text>
</comment>
<evidence type="ECO:0000313" key="3">
    <source>
        <dbReference type="Proteomes" id="UP000242444"/>
    </source>
</evidence>
<gene>
    <name evidence="2" type="ORF">CFN78_03765</name>
</gene>
<dbReference type="Proteomes" id="UP000242444">
    <property type="component" value="Unassembled WGS sequence"/>
</dbReference>